<evidence type="ECO:0000259" key="1">
    <source>
        <dbReference type="PROSITE" id="PS51819"/>
    </source>
</evidence>
<dbReference type="Pfam" id="PF00903">
    <property type="entry name" value="Glyoxalase"/>
    <property type="match status" value="1"/>
</dbReference>
<name>A0A926XTX6_9BACT</name>
<dbReference type="AlphaFoldDB" id="A0A926XTX6"/>
<feature type="domain" description="VOC" evidence="1">
    <location>
        <begin position="8"/>
        <end position="116"/>
    </location>
</feature>
<sequence>MTATSLLGLRTVIYAAPDLASAKEWYTKALGTAPYFDEPFYVGFNVGGYELGLDPNAQPAEGSTLTYWGVTNIGTSLQHFLDSGATLRDSIQDVGEGIKVAAVRDPFNNVVGLIENPHFSLA</sequence>
<dbReference type="InterPro" id="IPR004360">
    <property type="entry name" value="Glyas_Fos-R_dOase_dom"/>
</dbReference>
<proteinExistence type="predicted"/>
<reference evidence="2" key="1">
    <citation type="submission" date="2020-09" db="EMBL/GenBank/DDBJ databases">
        <authorList>
            <person name="Kim M.K."/>
        </authorList>
    </citation>
    <scope>NUCLEOTIDE SEQUENCE</scope>
    <source>
        <strain evidence="2">BT702</strain>
    </source>
</reference>
<dbReference type="RefSeq" id="WP_190886163.1">
    <property type="nucleotide sequence ID" value="NZ_JACWZY010000004.1"/>
</dbReference>
<evidence type="ECO:0000313" key="3">
    <source>
        <dbReference type="Proteomes" id="UP000598820"/>
    </source>
</evidence>
<evidence type="ECO:0000313" key="2">
    <source>
        <dbReference type="EMBL" id="MBD2700298.1"/>
    </source>
</evidence>
<keyword evidence="3" id="KW-1185">Reference proteome</keyword>
<dbReference type="Proteomes" id="UP000598820">
    <property type="component" value="Unassembled WGS sequence"/>
</dbReference>
<organism evidence="2 3">
    <name type="scientific">Spirosoma profusum</name>
    <dbReference type="NCBI Taxonomy" id="2771354"/>
    <lineage>
        <taxon>Bacteria</taxon>
        <taxon>Pseudomonadati</taxon>
        <taxon>Bacteroidota</taxon>
        <taxon>Cytophagia</taxon>
        <taxon>Cytophagales</taxon>
        <taxon>Cytophagaceae</taxon>
        <taxon>Spirosoma</taxon>
    </lineage>
</organism>
<dbReference type="InterPro" id="IPR029068">
    <property type="entry name" value="Glyas_Bleomycin-R_OHBP_Dase"/>
</dbReference>
<gene>
    <name evidence="2" type="ORF">IC229_06615</name>
</gene>
<dbReference type="EMBL" id="JACWZY010000004">
    <property type="protein sequence ID" value="MBD2700298.1"/>
    <property type="molecule type" value="Genomic_DNA"/>
</dbReference>
<dbReference type="Gene3D" id="3.10.180.10">
    <property type="entry name" value="2,3-Dihydroxybiphenyl 1,2-Dioxygenase, domain 1"/>
    <property type="match status" value="1"/>
</dbReference>
<dbReference type="SUPFAM" id="SSF54593">
    <property type="entry name" value="Glyoxalase/Bleomycin resistance protein/Dihydroxybiphenyl dioxygenase"/>
    <property type="match status" value="1"/>
</dbReference>
<dbReference type="InterPro" id="IPR037523">
    <property type="entry name" value="VOC_core"/>
</dbReference>
<accession>A0A926XTX6</accession>
<comment type="caution">
    <text evidence="2">The sequence shown here is derived from an EMBL/GenBank/DDBJ whole genome shotgun (WGS) entry which is preliminary data.</text>
</comment>
<dbReference type="PROSITE" id="PS51819">
    <property type="entry name" value="VOC"/>
    <property type="match status" value="1"/>
</dbReference>
<protein>
    <submittedName>
        <fullName evidence="2">VOC family protein</fullName>
    </submittedName>
</protein>